<comment type="caution">
    <text evidence="1">The sequence shown here is derived from an EMBL/GenBank/DDBJ whole genome shotgun (WGS) entry which is preliminary data.</text>
</comment>
<protein>
    <submittedName>
        <fullName evidence="1">Uncharacterized protein</fullName>
    </submittedName>
</protein>
<dbReference type="EMBL" id="WHZZ01000001">
    <property type="protein sequence ID" value="MQL46514.1"/>
    <property type="molecule type" value="Genomic_DNA"/>
</dbReference>
<dbReference type="RefSeq" id="WP_036843283.1">
    <property type="nucleotide sequence ID" value="NZ_CAWOZU010000011.1"/>
</dbReference>
<dbReference type="AlphaFoldDB" id="A0A7C9GGV2"/>
<dbReference type="Pfam" id="PF15594">
    <property type="entry name" value="Imm50"/>
    <property type="match status" value="1"/>
</dbReference>
<dbReference type="InterPro" id="IPR028957">
    <property type="entry name" value="Imm50"/>
</dbReference>
<accession>A0A7C9GGV2</accession>
<evidence type="ECO:0000313" key="1">
    <source>
        <dbReference type="EMBL" id="MQL46514.1"/>
    </source>
</evidence>
<organism evidence="1 2">
    <name type="scientific">Photorhabdus khanii</name>
    <dbReference type="NCBI Taxonomy" id="1004150"/>
    <lineage>
        <taxon>Bacteria</taxon>
        <taxon>Pseudomonadati</taxon>
        <taxon>Pseudomonadota</taxon>
        <taxon>Gammaproteobacteria</taxon>
        <taxon>Enterobacterales</taxon>
        <taxon>Morganellaceae</taxon>
        <taxon>Photorhabdus</taxon>
    </lineage>
</organism>
<evidence type="ECO:0000313" key="2">
    <source>
        <dbReference type="Proteomes" id="UP000481739"/>
    </source>
</evidence>
<dbReference type="Proteomes" id="UP000481739">
    <property type="component" value="Unassembled WGS sequence"/>
</dbReference>
<sequence length="130" mass="15484">MWFDNAIHKEKIKFMFNNEFSLDCVELENFLFYTYSSLRVVFHNKNIPKIFPNKWINNEFNSLTLVLDFGNIIHFECKGNNLGFECSPIIESIEGKTSLIIINNDFYLHCISEFLTIDDITPYLDQRWIK</sequence>
<proteinExistence type="predicted"/>
<gene>
    <name evidence="1" type="ORF">GEA64_00240</name>
</gene>
<reference evidence="1 2" key="1">
    <citation type="journal article" date="2019" name="Nature">
        <title>A new antibiotic selectively kills Gram-negative pathogens.</title>
        <authorList>
            <person name="Imai Y."/>
            <person name="Meyer K.J."/>
            <person name="Iinishi A."/>
            <person name="Favre-Godal Q."/>
            <person name="Green R."/>
            <person name="Manuse S."/>
            <person name="Caboni M."/>
            <person name="Mori M."/>
            <person name="Niles S."/>
            <person name="Ghiglieri M."/>
            <person name="Honrao C."/>
            <person name="Ma X."/>
            <person name="Guo J.J."/>
            <person name="Makriyannis A."/>
            <person name="Linares-Otoya L."/>
            <person name="Boehringer N."/>
            <person name="Wuisan Z.G."/>
            <person name="Kaur H."/>
            <person name="Wu R."/>
            <person name="Mateus A."/>
            <person name="Typas A."/>
            <person name="Savitski M.M."/>
            <person name="Espinoza J.L."/>
            <person name="O'Rourke A."/>
            <person name="Nelson K.E."/>
            <person name="Hiller S."/>
            <person name="Noinaj N."/>
            <person name="Schaeberle T.F."/>
            <person name="D'Onofrio A."/>
            <person name="Lewis K."/>
        </authorList>
    </citation>
    <scope>NUCLEOTIDE SEQUENCE [LARGE SCALE GENOMIC DNA]</scope>
    <source>
        <strain evidence="1 2">HGB 1456</strain>
    </source>
</reference>
<name>A0A7C9GGV2_9GAMM</name>